<dbReference type="OrthoDB" id="9815817at2"/>
<protein>
    <submittedName>
        <fullName evidence="7">Putative glycolipid permease LtaA</fullName>
    </submittedName>
</protein>
<dbReference type="PANTHER" id="PTHR23517">
    <property type="entry name" value="RESISTANCE PROTEIN MDTM, PUTATIVE-RELATED-RELATED"/>
    <property type="match status" value="1"/>
</dbReference>
<dbReference type="RefSeq" id="WP_125654305.1">
    <property type="nucleotide sequence ID" value="NZ_AP019308.1"/>
</dbReference>
<dbReference type="InterPro" id="IPR011701">
    <property type="entry name" value="MFS"/>
</dbReference>
<evidence type="ECO:0000256" key="4">
    <source>
        <dbReference type="ARBA" id="ARBA00022692"/>
    </source>
</evidence>
<comment type="subcellular location">
    <subcellularLocation>
        <location evidence="1">Cell membrane</location>
        <topology evidence="1">Multi-pass membrane protein</topology>
    </subcellularLocation>
</comment>
<dbReference type="EMBL" id="AP019308">
    <property type="protein sequence ID" value="BBH19742.1"/>
    <property type="molecule type" value="Genomic_DNA"/>
</dbReference>
<dbReference type="InterPro" id="IPR050171">
    <property type="entry name" value="MFS_Transporters"/>
</dbReference>
<evidence type="ECO:0000256" key="3">
    <source>
        <dbReference type="ARBA" id="ARBA00022475"/>
    </source>
</evidence>
<dbReference type="SUPFAM" id="SSF103473">
    <property type="entry name" value="MFS general substrate transporter"/>
    <property type="match status" value="1"/>
</dbReference>
<evidence type="ECO:0000313" key="7">
    <source>
        <dbReference type="EMBL" id="BBH19742.1"/>
    </source>
</evidence>
<dbReference type="InterPro" id="IPR020846">
    <property type="entry name" value="MFS_dom"/>
</dbReference>
<dbReference type="GO" id="GO:0022857">
    <property type="term" value="F:transmembrane transporter activity"/>
    <property type="evidence" value="ECO:0007669"/>
    <property type="project" value="InterPro"/>
</dbReference>
<dbReference type="PROSITE" id="PS50850">
    <property type="entry name" value="MFS"/>
    <property type="match status" value="1"/>
</dbReference>
<evidence type="ECO:0000256" key="2">
    <source>
        <dbReference type="ARBA" id="ARBA00022448"/>
    </source>
</evidence>
<accession>A0A3G9IND9</accession>
<sequence>MDIANESVRLRIGLKNNFRRLALALFFAEFIRGALLVVLLPSYGASHLGFSLSIIGTAVSLHYLIDSFIKGFVGYLLDKLSPRLVLNVGFLLSALGIGLLMTAPNVWVFLTGAGLVGAGFSPLWLMCLGQVEEESRAAQMGKLYIYWLAGLGLGPVSIGYMIDIGYGTAFAAIFCLCFIGWMISGMTAITMSANTEDKVTLRQQLTGLWRRMSKGGFLLPGMLLQTLAGGMLVPVLSSFVAERLAFSHTQFSILLMTGGACVIGLLIPMGKLFDRFGGKWFLAGGFGAFALALYGLTQVTTFLAAEALTLGMGVAYAALLPAWNTLMASYVPENSKGMGWGIFSSVEGLGVVFGPLLGSWLASGGHLSRPFMISAFLFAVIGIVYAFSPSRLYRNGAYRGASGRT</sequence>
<dbReference type="KEGG" id="pbk:Back11_10870"/>
<evidence type="ECO:0000256" key="1">
    <source>
        <dbReference type="ARBA" id="ARBA00004651"/>
    </source>
</evidence>
<reference evidence="7 8" key="1">
    <citation type="submission" date="2018-11" db="EMBL/GenBank/DDBJ databases">
        <title>Complete genome sequence of Paenibacillus baekrokdamisoli strain KCTC 33723.</title>
        <authorList>
            <person name="Kang S.W."/>
            <person name="Lee K.C."/>
            <person name="Kim K.K."/>
            <person name="Kim J.S."/>
            <person name="Kim D.S."/>
            <person name="Ko S.H."/>
            <person name="Yang S.H."/>
            <person name="Lee J.S."/>
        </authorList>
    </citation>
    <scope>NUCLEOTIDE SEQUENCE [LARGE SCALE GENOMIC DNA]</scope>
    <source>
        <strain evidence="7 8">KCTC 33723</strain>
    </source>
</reference>
<proteinExistence type="predicted"/>
<keyword evidence="6" id="KW-0472">Membrane</keyword>
<evidence type="ECO:0000256" key="5">
    <source>
        <dbReference type="ARBA" id="ARBA00022989"/>
    </source>
</evidence>
<keyword evidence="4" id="KW-0812">Transmembrane</keyword>
<evidence type="ECO:0000256" key="6">
    <source>
        <dbReference type="ARBA" id="ARBA00023136"/>
    </source>
</evidence>
<organism evidence="7 8">
    <name type="scientific">Paenibacillus baekrokdamisoli</name>
    <dbReference type="NCBI Taxonomy" id="1712516"/>
    <lineage>
        <taxon>Bacteria</taxon>
        <taxon>Bacillati</taxon>
        <taxon>Bacillota</taxon>
        <taxon>Bacilli</taxon>
        <taxon>Bacillales</taxon>
        <taxon>Paenibacillaceae</taxon>
        <taxon>Paenibacillus</taxon>
    </lineage>
</organism>
<keyword evidence="2" id="KW-0813">Transport</keyword>
<keyword evidence="8" id="KW-1185">Reference proteome</keyword>
<name>A0A3G9IND9_9BACL</name>
<dbReference type="InterPro" id="IPR036259">
    <property type="entry name" value="MFS_trans_sf"/>
</dbReference>
<keyword evidence="5" id="KW-1133">Transmembrane helix</keyword>
<dbReference type="AlphaFoldDB" id="A0A3G9IND9"/>
<dbReference type="Gene3D" id="1.20.1250.20">
    <property type="entry name" value="MFS general substrate transporter like domains"/>
    <property type="match status" value="2"/>
</dbReference>
<dbReference type="Proteomes" id="UP000275368">
    <property type="component" value="Chromosome"/>
</dbReference>
<gene>
    <name evidence="7" type="primary">ltaA_1</name>
    <name evidence="7" type="ORF">Back11_10870</name>
</gene>
<dbReference type="GO" id="GO:0005886">
    <property type="term" value="C:plasma membrane"/>
    <property type="evidence" value="ECO:0007669"/>
    <property type="project" value="UniProtKB-SubCell"/>
</dbReference>
<keyword evidence="3" id="KW-1003">Cell membrane</keyword>
<evidence type="ECO:0000313" key="8">
    <source>
        <dbReference type="Proteomes" id="UP000275368"/>
    </source>
</evidence>
<dbReference type="Pfam" id="PF07690">
    <property type="entry name" value="MFS_1"/>
    <property type="match status" value="2"/>
</dbReference>